<protein>
    <submittedName>
        <fullName evidence="1">Uncharacterized protein</fullName>
    </submittedName>
</protein>
<organism evidence="1 2">
    <name type="scientific">Maribellus luteus</name>
    <dbReference type="NCBI Taxonomy" id="2305463"/>
    <lineage>
        <taxon>Bacteria</taxon>
        <taxon>Pseudomonadati</taxon>
        <taxon>Bacteroidota</taxon>
        <taxon>Bacteroidia</taxon>
        <taxon>Marinilabiliales</taxon>
        <taxon>Prolixibacteraceae</taxon>
        <taxon>Maribellus</taxon>
    </lineage>
</organism>
<gene>
    <name evidence="1" type="ORF">D1614_00770</name>
</gene>
<sequence>MKQSFTHILTVQFDHSYFHDNKFKPIQISYEAPTSQLLKNYEIIIKPFPGGFHLLTTDPDLLQSDNESASLKFRFTCSDAYFINYSDLPRFDLRNHLFYFNNLAPHLETPDTLFLHAEKYVSINDIVVITSQTIQTKEKEGEVSFQDVRGTPLAPWRSNQSPPGTAYQFTDLPEGVIRMRLKSNEEHKVYYTGEAMWKKPLGILEIFPDELHKQFAKNGKINYVIQFNNRSTVWKYFIVNPVYQKFQNLAIINKKKEQVFNDPQKQTLHENTEAWVFESKEKLPIAELQDDSFQLIEAEEPTLKKGRIVIKRLRNASPDFIYNDEKQLTEIQYSHIYI</sequence>
<proteinExistence type="predicted"/>
<accession>A0A399T8K8</accession>
<dbReference type="AlphaFoldDB" id="A0A399T8K8"/>
<evidence type="ECO:0000313" key="2">
    <source>
        <dbReference type="Proteomes" id="UP000265926"/>
    </source>
</evidence>
<reference evidence="1 2" key="1">
    <citation type="submission" date="2018-08" db="EMBL/GenBank/DDBJ databases">
        <title>Pallidiluteibacterium maritimus gen. nov., sp. nov., isolated from coastal sediment.</title>
        <authorList>
            <person name="Zhou L.Y."/>
        </authorList>
    </citation>
    <scope>NUCLEOTIDE SEQUENCE [LARGE SCALE GENOMIC DNA]</scope>
    <source>
        <strain evidence="1 2">XSD2</strain>
    </source>
</reference>
<name>A0A399T8K8_9BACT</name>
<dbReference type="RefSeq" id="WP_119435971.1">
    <property type="nucleotide sequence ID" value="NZ_QWGR01000001.1"/>
</dbReference>
<dbReference type="EMBL" id="QWGR01000001">
    <property type="protein sequence ID" value="RIJ50501.1"/>
    <property type="molecule type" value="Genomic_DNA"/>
</dbReference>
<keyword evidence="2" id="KW-1185">Reference proteome</keyword>
<dbReference type="OrthoDB" id="654620at2"/>
<dbReference type="Proteomes" id="UP000265926">
    <property type="component" value="Unassembled WGS sequence"/>
</dbReference>
<comment type="caution">
    <text evidence="1">The sequence shown here is derived from an EMBL/GenBank/DDBJ whole genome shotgun (WGS) entry which is preliminary data.</text>
</comment>
<evidence type="ECO:0000313" key="1">
    <source>
        <dbReference type="EMBL" id="RIJ50501.1"/>
    </source>
</evidence>